<dbReference type="Proteomes" id="UP000249390">
    <property type="component" value="Unassembled WGS sequence"/>
</dbReference>
<dbReference type="AlphaFoldDB" id="A0A328DIJ8"/>
<comment type="caution">
    <text evidence="2">The sequence shown here is derived from an EMBL/GenBank/DDBJ whole genome shotgun (WGS) entry which is preliminary data.</text>
</comment>
<evidence type="ECO:0000313" key="3">
    <source>
        <dbReference type="Proteomes" id="UP000249390"/>
    </source>
</evidence>
<accession>A0A328DIJ8</accession>
<sequence>MESLFQGHSEMFGKNNKGLHKGRVIITKNKKEDPTGFLLLAFQEDSRRKLNSKATMVREKKSKDPQGETPPSSCLSTFPPLKAIGGGGAPCFDPKAAAASSHPISSHLFIPSTPYMSFYLPTIDGRRRQRLPAKPSSVSIPSAHIPVSDPSTRLTSGQCPATRHCHRMSTFLQVQGNSSRRRLPRYLWRLGPSYFRR</sequence>
<feature type="region of interest" description="Disordered" evidence="1">
    <location>
        <begin position="50"/>
        <end position="75"/>
    </location>
</feature>
<feature type="compositionally biased region" description="Basic and acidic residues" evidence="1">
    <location>
        <begin position="56"/>
        <end position="66"/>
    </location>
</feature>
<dbReference type="EMBL" id="NQVE01000142">
    <property type="protein sequence ID" value="RAL45030.1"/>
    <property type="molecule type" value="Genomic_DNA"/>
</dbReference>
<reference evidence="2 3" key="1">
    <citation type="submission" date="2018-06" db="EMBL/GenBank/DDBJ databases">
        <title>The Genome of Cuscuta australis (Dodder) Provides Insight into the Evolution of Plant Parasitism.</title>
        <authorList>
            <person name="Liu H."/>
        </authorList>
    </citation>
    <scope>NUCLEOTIDE SEQUENCE [LARGE SCALE GENOMIC DNA]</scope>
    <source>
        <strain evidence="3">cv. Yunnan</strain>
        <tissue evidence="2">Vines</tissue>
    </source>
</reference>
<keyword evidence="3" id="KW-1185">Reference proteome</keyword>
<gene>
    <name evidence="2" type="ORF">DM860_003789</name>
</gene>
<organism evidence="2 3">
    <name type="scientific">Cuscuta australis</name>
    <dbReference type="NCBI Taxonomy" id="267555"/>
    <lineage>
        <taxon>Eukaryota</taxon>
        <taxon>Viridiplantae</taxon>
        <taxon>Streptophyta</taxon>
        <taxon>Embryophyta</taxon>
        <taxon>Tracheophyta</taxon>
        <taxon>Spermatophyta</taxon>
        <taxon>Magnoliopsida</taxon>
        <taxon>eudicotyledons</taxon>
        <taxon>Gunneridae</taxon>
        <taxon>Pentapetalae</taxon>
        <taxon>asterids</taxon>
        <taxon>lamiids</taxon>
        <taxon>Solanales</taxon>
        <taxon>Convolvulaceae</taxon>
        <taxon>Cuscuteae</taxon>
        <taxon>Cuscuta</taxon>
        <taxon>Cuscuta subgen. Grammica</taxon>
        <taxon>Cuscuta sect. Cleistogrammica</taxon>
    </lineage>
</organism>
<proteinExistence type="predicted"/>
<name>A0A328DIJ8_9ASTE</name>
<evidence type="ECO:0000256" key="1">
    <source>
        <dbReference type="SAM" id="MobiDB-lite"/>
    </source>
</evidence>
<feature type="region of interest" description="Disordered" evidence="1">
    <location>
        <begin position="133"/>
        <end position="154"/>
    </location>
</feature>
<evidence type="ECO:0000313" key="2">
    <source>
        <dbReference type="EMBL" id="RAL45030.1"/>
    </source>
</evidence>
<protein>
    <submittedName>
        <fullName evidence="2">Uncharacterized protein</fullName>
    </submittedName>
</protein>